<dbReference type="EMBL" id="DS469563">
    <property type="protein sequence ID" value="EDO42522.1"/>
    <property type="molecule type" value="Genomic_DNA"/>
</dbReference>
<dbReference type="PANTHER" id="PTHR21255:SF65">
    <property type="entry name" value="TCTEX1 DOMAIN-CONTAINING PROTEIN 2"/>
    <property type="match status" value="1"/>
</dbReference>
<evidence type="ECO:0000313" key="3">
    <source>
        <dbReference type="EMBL" id="EDO42522.1"/>
    </source>
</evidence>
<dbReference type="GO" id="GO:0005737">
    <property type="term" value="C:cytoplasm"/>
    <property type="evidence" value="ECO:0000318"/>
    <property type="project" value="GO_Central"/>
</dbReference>
<evidence type="ECO:0000256" key="1">
    <source>
        <dbReference type="ARBA" id="ARBA00005361"/>
    </source>
</evidence>
<evidence type="ECO:0000256" key="2">
    <source>
        <dbReference type="SAM" id="MobiDB-lite"/>
    </source>
</evidence>
<reference evidence="3 4" key="1">
    <citation type="journal article" date="2007" name="Science">
        <title>Sea anemone genome reveals ancestral eumetazoan gene repertoire and genomic organization.</title>
        <authorList>
            <person name="Putnam N.H."/>
            <person name="Srivastava M."/>
            <person name="Hellsten U."/>
            <person name="Dirks B."/>
            <person name="Chapman J."/>
            <person name="Salamov A."/>
            <person name="Terry A."/>
            <person name="Shapiro H."/>
            <person name="Lindquist E."/>
            <person name="Kapitonov V.V."/>
            <person name="Jurka J."/>
            <person name="Genikhovich G."/>
            <person name="Grigoriev I.V."/>
            <person name="Lucas S.M."/>
            <person name="Steele R.E."/>
            <person name="Finnerty J.R."/>
            <person name="Technau U."/>
            <person name="Martindale M.Q."/>
            <person name="Rokhsar D.S."/>
        </authorList>
    </citation>
    <scope>NUCLEOTIDE SEQUENCE [LARGE SCALE GENOMIC DNA]</scope>
    <source>
        <strain evidence="4">CH2 X CH6</strain>
    </source>
</reference>
<keyword evidence="4" id="KW-1185">Reference proteome</keyword>
<dbReference type="STRING" id="45351.A7S132"/>
<feature type="compositionally biased region" description="Polar residues" evidence="2">
    <location>
        <begin position="153"/>
        <end position="165"/>
    </location>
</feature>
<protein>
    <submittedName>
        <fullName evidence="3">Uncharacterized protein</fullName>
    </submittedName>
</protein>
<dbReference type="CDD" id="cd21451">
    <property type="entry name" value="DLC-like_TCTEX1D"/>
    <property type="match status" value="1"/>
</dbReference>
<comment type="similarity">
    <text evidence="1">Belongs to the dynein light chain Tctex-type family.</text>
</comment>
<feature type="compositionally biased region" description="Polar residues" evidence="2">
    <location>
        <begin position="219"/>
        <end position="228"/>
    </location>
</feature>
<dbReference type="InterPro" id="IPR005334">
    <property type="entry name" value="Tctex-1-like"/>
</dbReference>
<dbReference type="Proteomes" id="UP000001593">
    <property type="component" value="Unassembled WGS sequence"/>
</dbReference>
<dbReference type="HOGENOM" id="CLU_580479_0_0_1"/>
<dbReference type="AlphaFoldDB" id="A7S132"/>
<organism evidence="3 4">
    <name type="scientific">Nematostella vectensis</name>
    <name type="common">Starlet sea anemone</name>
    <dbReference type="NCBI Taxonomy" id="45351"/>
    <lineage>
        <taxon>Eukaryota</taxon>
        <taxon>Metazoa</taxon>
        <taxon>Cnidaria</taxon>
        <taxon>Anthozoa</taxon>
        <taxon>Hexacorallia</taxon>
        <taxon>Actiniaria</taxon>
        <taxon>Edwardsiidae</taxon>
        <taxon>Nematostella</taxon>
    </lineage>
</organism>
<evidence type="ECO:0000313" key="4">
    <source>
        <dbReference type="Proteomes" id="UP000001593"/>
    </source>
</evidence>
<dbReference type="GO" id="GO:0045505">
    <property type="term" value="F:dynein intermediate chain binding"/>
    <property type="evidence" value="ECO:0000318"/>
    <property type="project" value="GO_Central"/>
</dbReference>
<dbReference type="InterPro" id="IPR038586">
    <property type="entry name" value="Tctex-1-like_sf"/>
</dbReference>
<proteinExistence type="inferred from homology"/>
<sequence length="471" mass="52123">MAYFDRSAEDIVITPTRLFFLDSGPECTNDKKSEPLKDDVQEAAVIEQEEMFFIEDVTYISTELSAPCCRLEGAGCGQPEGYEVHTSALPTKEKEKPKRSIVDSDCGAASSWVDRIKLSPKLGRKKFHQSVHQEVKDPAEIGSQKIKHKPKRSNSLFPSSSNTIDIFSGMKAKEAKKPKRPKQRVLKQPKSMEFENGGETQKNSAESLPLTGKGGEIGSTFNSSNTGVPSIRLRRASNPPITALVGNQGPTRHAPELSEAKQIKSSTLRKRLKNFKLPSFGNKSSSDQIFGVSGSAVATGFLTPQTNRKLLPVSRTYLETRRSSAPDLARSNKELLFKELKSRAIKMDNNNNIVWSNDPITHPLDLEDAEIRSIARKILRENLEPLRFYDGKECDALGKKISKLIIDNVHILKAGSTQYKFACLVYIAAVRGDGVKATFCSLWSTAEDNFIVVDYRGKLLYGIATVIVTPA</sequence>
<name>A7S132_NEMVE</name>
<dbReference type="Gene3D" id="3.30.1140.40">
    <property type="entry name" value="Tctex-1"/>
    <property type="match status" value="1"/>
</dbReference>
<feature type="compositionally biased region" description="Basic residues" evidence="2">
    <location>
        <begin position="174"/>
        <end position="187"/>
    </location>
</feature>
<dbReference type="GO" id="GO:0007018">
    <property type="term" value="P:microtubule-based movement"/>
    <property type="evidence" value="ECO:0000318"/>
    <property type="project" value="GO_Central"/>
</dbReference>
<dbReference type="KEGG" id="nve:5514386"/>
<dbReference type="PANTHER" id="PTHR21255">
    <property type="entry name" value="T-COMPLEX-ASSOCIATED-TESTIS-EXPRESSED 1/ DYNEIN LIGHT CHAIN"/>
    <property type="match status" value="1"/>
</dbReference>
<gene>
    <name evidence="3" type="ORF">NEMVEDRAFT_v1g242103</name>
</gene>
<feature type="region of interest" description="Disordered" evidence="2">
    <location>
        <begin position="129"/>
        <end position="232"/>
    </location>
</feature>
<dbReference type="InParanoid" id="A7S132"/>
<accession>A7S132</accession>
<dbReference type="Pfam" id="PF03645">
    <property type="entry name" value="Tctex-1"/>
    <property type="match status" value="1"/>
</dbReference>
<dbReference type="GO" id="GO:0005868">
    <property type="term" value="C:cytoplasmic dynein complex"/>
    <property type="evidence" value="ECO:0000318"/>
    <property type="project" value="GO_Central"/>
</dbReference>